<feature type="compositionally biased region" description="Acidic residues" evidence="2">
    <location>
        <begin position="80"/>
        <end position="92"/>
    </location>
</feature>
<feature type="compositionally biased region" description="Basic residues" evidence="2">
    <location>
        <begin position="13"/>
        <end position="27"/>
    </location>
</feature>
<feature type="compositionally biased region" description="Pro residues" evidence="2">
    <location>
        <begin position="316"/>
        <end position="326"/>
    </location>
</feature>
<evidence type="ECO:0000313" key="4">
    <source>
        <dbReference type="Proteomes" id="UP000266841"/>
    </source>
</evidence>
<feature type="region of interest" description="Disordered" evidence="2">
    <location>
        <begin position="202"/>
        <end position="232"/>
    </location>
</feature>
<proteinExistence type="predicted"/>
<feature type="compositionally biased region" description="Basic and acidic residues" evidence="2">
    <location>
        <begin position="341"/>
        <end position="354"/>
    </location>
</feature>
<feature type="compositionally biased region" description="Acidic residues" evidence="2">
    <location>
        <begin position="257"/>
        <end position="272"/>
    </location>
</feature>
<keyword evidence="4" id="KW-1185">Reference proteome</keyword>
<feature type="region of interest" description="Disordered" evidence="2">
    <location>
        <begin position="12"/>
        <end position="158"/>
    </location>
</feature>
<keyword evidence="1" id="KW-0175">Coiled coil</keyword>
<evidence type="ECO:0000256" key="1">
    <source>
        <dbReference type="SAM" id="Coils"/>
    </source>
</evidence>
<dbReference type="Proteomes" id="UP000266841">
    <property type="component" value="Unassembled WGS sequence"/>
</dbReference>
<evidence type="ECO:0000313" key="3">
    <source>
        <dbReference type="EMBL" id="EJK72327.1"/>
    </source>
</evidence>
<evidence type="ECO:0000256" key="2">
    <source>
        <dbReference type="SAM" id="MobiDB-lite"/>
    </source>
</evidence>
<dbReference type="EMBL" id="AGNL01006022">
    <property type="protein sequence ID" value="EJK72327.1"/>
    <property type="molecule type" value="Genomic_DNA"/>
</dbReference>
<accession>K0TM14</accession>
<dbReference type="AlphaFoldDB" id="K0TM14"/>
<comment type="caution">
    <text evidence="3">The sequence shown here is derived from an EMBL/GenBank/DDBJ whole genome shotgun (WGS) entry which is preliminary data.</text>
</comment>
<feature type="compositionally biased region" description="Basic and acidic residues" evidence="2">
    <location>
        <begin position="385"/>
        <end position="436"/>
    </location>
</feature>
<feature type="coiled-coil region" evidence="1">
    <location>
        <begin position="169"/>
        <end position="201"/>
    </location>
</feature>
<feature type="compositionally biased region" description="Basic and acidic residues" evidence="2">
    <location>
        <begin position="220"/>
        <end position="230"/>
    </location>
</feature>
<sequence>MVFAKLAVLCTAQKRRRTTPRSQRKKQLPSTDGLVWTQSKSSMKPRPVSRGNRARPSSGDMGPAQRRQDDGSSPTRGAEEERDDGLTVEEDALLQLLMKKNRMKTNAGGGRSVASLGGERRSKGGRSRSSASVISNPATRFELQASGSRKQSKVNKTKKNEMPMNGAEMEYLVALMKQEEERKEEAELLRSIERARELERRRAATFMPKDDLSTVESEASESKSKSKTTIDDTLYDAMESALSCVGEWTEGSYTSGEESEMSSESEDDDEDEVSYKLSKTEPVILNMSSATKMPKPTQAQNRGRSSASMTLDLPSSPGPGPGPGPVPTIRRSKFNPTGRGQDPEGRRVLEEPHVQEPQPLAQVGLEAKALEILEQTHQPQPLGNAHEDYVHPTENKQDADKSGETFEKDEKKPEENAEEEKSKSDEEVSIKDDTKAKLGSFRGKLSSPKLLKKSTKKVDSTPEADDEDKR</sequence>
<feature type="compositionally biased region" description="Polar residues" evidence="2">
    <location>
        <begin position="286"/>
        <end position="309"/>
    </location>
</feature>
<gene>
    <name evidence="3" type="ORF">THAOC_06152</name>
</gene>
<feature type="compositionally biased region" description="Basic and acidic residues" evidence="2">
    <location>
        <begin position="202"/>
        <end position="212"/>
    </location>
</feature>
<feature type="region of interest" description="Disordered" evidence="2">
    <location>
        <begin position="246"/>
        <end position="470"/>
    </location>
</feature>
<reference evidence="3 4" key="1">
    <citation type="journal article" date="2012" name="Genome Biol.">
        <title>Genome and low-iron response of an oceanic diatom adapted to chronic iron limitation.</title>
        <authorList>
            <person name="Lommer M."/>
            <person name="Specht M."/>
            <person name="Roy A.S."/>
            <person name="Kraemer L."/>
            <person name="Andreson R."/>
            <person name="Gutowska M.A."/>
            <person name="Wolf J."/>
            <person name="Bergner S.V."/>
            <person name="Schilhabel M.B."/>
            <person name="Klostermeier U.C."/>
            <person name="Beiko R.G."/>
            <person name="Rosenstiel P."/>
            <person name="Hippler M."/>
            <person name="Laroche J."/>
        </authorList>
    </citation>
    <scope>NUCLEOTIDE SEQUENCE [LARGE SCALE GENOMIC DNA]</scope>
    <source>
        <strain evidence="3 4">CCMP1005</strain>
    </source>
</reference>
<organism evidence="3 4">
    <name type="scientific">Thalassiosira oceanica</name>
    <name type="common">Marine diatom</name>
    <dbReference type="NCBI Taxonomy" id="159749"/>
    <lineage>
        <taxon>Eukaryota</taxon>
        <taxon>Sar</taxon>
        <taxon>Stramenopiles</taxon>
        <taxon>Ochrophyta</taxon>
        <taxon>Bacillariophyta</taxon>
        <taxon>Coscinodiscophyceae</taxon>
        <taxon>Thalassiosirophycidae</taxon>
        <taxon>Thalassiosirales</taxon>
        <taxon>Thalassiosiraceae</taxon>
        <taxon>Thalassiosira</taxon>
    </lineage>
</organism>
<protein>
    <submittedName>
        <fullName evidence="3">Uncharacterized protein</fullName>
    </submittedName>
</protein>
<name>K0TM14_THAOC</name>
<feature type="non-terminal residue" evidence="3">
    <location>
        <position position="470"/>
    </location>
</feature>